<dbReference type="AlphaFoldDB" id="A0A6L6YIP6"/>
<evidence type="ECO:0000256" key="1">
    <source>
        <dbReference type="SAM" id="SignalP"/>
    </source>
</evidence>
<dbReference type="EMBL" id="WSRP01000034">
    <property type="protein sequence ID" value="MVX57517.1"/>
    <property type="molecule type" value="Genomic_DNA"/>
</dbReference>
<organism evidence="2 3">
    <name type="scientific">Parasutterella muris</name>
    <dbReference type="NCBI Taxonomy" id="2565572"/>
    <lineage>
        <taxon>Bacteria</taxon>
        <taxon>Pseudomonadati</taxon>
        <taxon>Pseudomonadota</taxon>
        <taxon>Betaproteobacteria</taxon>
        <taxon>Burkholderiales</taxon>
        <taxon>Sutterellaceae</taxon>
        <taxon>Parasutterella</taxon>
    </lineage>
</organism>
<proteinExistence type="predicted"/>
<dbReference type="PROSITE" id="PS51257">
    <property type="entry name" value="PROKAR_LIPOPROTEIN"/>
    <property type="match status" value="1"/>
</dbReference>
<protein>
    <recommendedName>
        <fullName evidence="4">Lipoprotein</fullName>
    </recommendedName>
</protein>
<accession>A0A6L6YIP6</accession>
<feature type="signal peptide" evidence="1">
    <location>
        <begin position="1"/>
        <end position="23"/>
    </location>
</feature>
<evidence type="ECO:0008006" key="4">
    <source>
        <dbReference type="Google" id="ProtNLM"/>
    </source>
</evidence>
<feature type="chain" id="PRO_5026917513" description="Lipoprotein" evidence="1">
    <location>
        <begin position="24"/>
        <end position="131"/>
    </location>
</feature>
<sequence length="131" mass="14656">MKNPLILLPLFAFLIGCTTSNLTADKAIFVQPSAQATPTKERPIKVTLMRDYGALTSSGATFYIYDNNKKVAQLESREMTVYYAEPGNHSILLGNSRGHGTIHSFSEFRVGENPEFHFGVDASYFYVKRVK</sequence>
<name>A0A6L6YIP6_9BURK</name>
<comment type="caution">
    <text evidence="2">The sequence shown here is derived from an EMBL/GenBank/DDBJ whole genome shotgun (WGS) entry which is preliminary data.</text>
</comment>
<dbReference type="RefSeq" id="WP_160335938.1">
    <property type="nucleotide sequence ID" value="NZ_WSRP01000034.1"/>
</dbReference>
<evidence type="ECO:0000313" key="2">
    <source>
        <dbReference type="EMBL" id="MVX57517.1"/>
    </source>
</evidence>
<evidence type="ECO:0000313" key="3">
    <source>
        <dbReference type="Proteomes" id="UP000472580"/>
    </source>
</evidence>
<gene>
    <name evidence="2" type="ORF">E5987_09955</name>
</gene>
<keyword evidence="3" id="KW-1185">Reference proteome</keyword>
<dbReference type="Proteomes" id="UP000472580">
    <property type="component" value="Unassembled WGS sequence"/>
</dbReference>
<keyword evidence="1" id="KW-0732">Signal</keyword>
<reference evidence="2 3" key="1">
    <citation type="submission" date="2019-12" db="EMBL/GenBank/DDBJ databases">
        <title>Microbes associate with the intestines of laboratory mice.</title>
        <authorList>
            <person name="Navarre W."/>
            <person name="Wong E."/>
        </authorList>
    </citation>
    <scope>NUCLEOTIDE SEQUENCE [LARGE SCALE GENOMIC DNA]</scope>
    <source>
        <strain evidence="2 3">NM82_D38</strain>
    </source>
</reference>